<dbReference type="KEGG" id="clw:CLAC_01500"/>
<reference evidence="2 3" key="1">
    <citation type="submission" date="2013-10" db="EMBL/GenBank/DDBJ databases">
        <title>Complete genome sequence of Corynebacterium lactis DSM 45799(T), isolated from raw cow milk.</title>
        <authorList>
            <person name="Ruckert C."/>
            <person name="Albersmeier A."/>
            <person name="Lipski A."/>
            <person name="Kalinowski J."/>
        </authorList>
    </citation>
    <scope>NUCLEOTIDE SEQUENCE [LARGE SCALE GENOMIC DNA]</scope>
    <source>
        <strain evidence="2 3">RW2-5</strain>
    </source>
</reference>
<dbReference type="AlphaFoldDB" id="A0A0K2GXV6"/>
<accession>A0A0K2GXV6</accession>
<evidence type="ECO:0000313" key="2">
    <source>
        <dbReference type="EMBL" id="ALA66625.1"/>
    </source>
</evidence>
<proteinExistence type="predicted"/>
<evidence type="ECO:0000313" key="3">
    <source>
        <dbReference type="Proteomes" id="UP000058446"/>
    </source>
</evidence>
<feature type="compositionally biased region" description="Gly residues" evidence="1">
    <location>
        <begin position="30"/>
        <end position="45"/>
    </location>
</feature>
<dbReference type="PATRIC" id="fig|1408189.4.peg.299"/>
<sequence>MGRLILLLFIIVVIVVLWKAFGPGARSGSRGSGLSGFPGSQGGNGWPTNRGVNQHRRPIAPDDDPDFLWKLKKAEFDRRKREQAEQERQAEHKRAEQERRQDNPQQDTHNRPETPDNPEDGPGNGSSTSN</sequence>
<organism evidence="2 3">
    <name type="scientific">Corynebacterium lactis RW2-5</name>
    <dbReference type="NCBI Taxonomy" id="1408189"/>
    <lineage>
        <taxon>Bacteria</taxon>
        <taxon>Bacillati</taxon>
        <taxon>Actinomycetota</taxon>
        <taxon>Actinomycetes</taxon>
        <taxon>Mycobacteriales</taxon>
        <taxon>Corynebacteriaceae</taxon>
        <taxon>Corynebacterium</taxon>
    </lineage>
</organism>
<protein>
    <submittedName>
        <fullName evidence="2">Uncharacterized protein</fullName>
    </submittedName>
</protein>
<feature type="region of interest" description="Disordered" evidence="1">
    <location>
        <begin position="25"/>
        <end position="130"/>
    </location>
</feature>
<gene>
    <name evidence="2" type="ORF">CLAC_01500</name>
</gene>
<evidence type="ECO:0000256" key="1">
    <source>
        <dbReference type="SAM" id="MobiDB-lite"/>
    </source>
</evidence>
<dbReference type="Proteomes" id="UP000058446">
    <property type="component" value="Chromosome"/>
</dbReference>
<dbReference type="EMBL" id="CP006841">
    <property type="protein sequence ID" value="ALA66625.1"/>
    <property type="molecule type" value="Genomic_DNA"/>
</dbReference>
<name>A0A0K2GXV6_9CORY</name>
<dbReference type="RefSeq" id="WP_053411402.1">
    <property type="nucleotide sequence ID" value="NZ_CP006841.1"/>
</dbReference>
<keyword evidence="3" id="KW-1185">Reference proteome</keyword>
<feature type="compositionally biased region" description="Basic and acidic residues" evidence="1">
    <location>
        <begin position="67"/>
        <end position="114"/>
    </location>
</feature>